<evidence type="ECO:0000313" key="3">
    <source>
        <dbReference type="Proteomes" id="UP001595379"/>
    </source>
</evidence>
<proteinExistence type="predicted"/>
<dbReference type="PROSITE" id="PS51257">
    <property type="entry name" value="PROKAR_LIPOPROTEIN"/>
    <property type="match status" value="1"/>
</dbReference>
<feature type="chain" id="PRO_5046516134" description="Lipoprotein" evidence="1">
    <location>
        <begin position="19"/>
        <end position="110"/>
    </location>
</feature>
<gene>
    <name evidence="2" type="ORF">ACFOOR_14260</name>
</gene>
<feature type="signal peptide" evidence="1">
    <location>
        <begin position="1"/>
        <end position="18"/>
    </location>
</feature>
<reference evidence="3" key="1">
    <citation type="journal article" date="2019" name="Int. J. Syst. Evol. Microbiol.">
        <title>The Global Catalogue of Microorganisms (GCM) 10K type strain sequencing project: providing services to taxonomists for standard genome sequencing and annotation.</title>
        <authorList>
            <consortium name="The Broad Institute Genomics Platform"/>
            <consortium name="The Broad Institute Genome Sequencing Center for Infectious Disease"/>
            <person name="Wu L."/>
            <person name="Ma J."/>
        </authorList>
    </citation>
    <scope>NUCLEOTIDE SEQUENCE [LARGE SCALE GENOMIC DNA]</scope>
    <source>
        <strain evidence="3">KCTC 52487</strain>
    </source>
</reference>
<dbReference type="Proteomes" id="UP001595379">
    <property type="component" value="Unassembled WGS sequence"/>
</dbReference>
<organism evidence="2 3">
    <name type="scientific">Hyphobacterium vulgare</name>
    <dbReference type="NCBI Taxonomy" id="1736751"/>
    <lineage>
        <taxon>Bacteria</taxon>
        <taxon>Pseudomonadati</taxon>
        <taxon>Pseudomonadota</taxon>
        <taxon>Alphaproteobacteria</taxon>
        <taxon>Maricaulales</taxon>
        <taxon>Maricaulaceae</taxon>
        <taxon>Hyphobacterium</taxon>
    </lineage>
</organism>
<comment type="caution">
    <text evidence="2">The sequence shown here is derived from an EMBL/GenBank/DDBJ whole genome shotgun (WGS) entry which is preliminary data.</text>
</comment>
<keyword evidence="1" id="KW-0732">Signal</keyword>
<sequence>MFGLKSGLVLCPAALAIAACGGGDPYIDDGEDTGPAALVQVSGQISAGRRCPLLTAEDGTVYSLAGAAHVAAGNWYSVSGLEVERSVCLDGDVALSVSTVEEEFPEEDAP</sequence>
<dbReference type="RefSeq" id="WP_343163254.1">
    <property type="nucleotide sequence ID" value="NZ_JBHRSV010000028.1"/>
</dbReference>
<keyword evidence="3" id="KW-1185">Reference proteome</keyword>
<name>A0ABV7A118_9PROT</name>
<accession>A0ABV7A118</accession>
<protein>
    <recommendedName>
        <fullName evidence="4">Lipoprotein</fullName>
    </recommendedName>
</protein>
<dbReference type="EMBL" id="JBHRSV010000028">
    <property type="protein sequence ID" value="MFC2927267.1"/>
    <property type="molecule type" value="Genomic_DNA"/>
</dbReference>
<evidence type="ECO:0008006" key="4">
    <source>
        <dbReference type="Google" id="ProtNLM"/>
    </source>
</evidence>
<evidence type="ECO:0000256" key="1">
    <source>
        <dbReference type="SAM" id="SignalP"/>
    </source>
</evidence>
<evidence type="ECO:0000313" key="2">
    <source>
        <dbReference type="EMBL" id="MFC2927267.1"/>
    </source>
</evidence>